<accession>A0A5C3MFN7</accession>
<gene>
    <name evidence="1" type="ORF">BDQ12DRAFT_731725</name>
</gene>
<protein>
    <submittedName>
        <fullName evidence="1">Uncharacterized protein</fullName>
    </submittedName>
</protein>
<evidence type="ECO:0000313" key="1">
    <source>
        <dbReference type="EMBL" id="TFK43737.1"/>
    </source>
</evidence>
<dbReference type="AlphaFoldDB" id="A0A5C3MFN7"/>
<name>A0A5C3MFN7_9AGAR</name>
<dbReference type="InterPro" id="IPR032675">
    <property type="entry name" value="LRR_dom_sf"/>
</dbReference>
<dbReference type="OrthoDB" id="3162794at2759"/>
<organism evidence="1 2">
    <name type="scientific">Crucibulum laeve</name>
    <dbReference type="NCBI Taxonomy" id="68775"/>
    <lineage>
        <taxon>Eukaryota</taxon>
        <taxon>Fungi</taxon>
        <taxon>Dikarya</taxon>
        <taxon>Basidiomycota</taxon>
        <taxon>Agaricomycotina</taxon>
        <taxon>Agaricomycetes</taxon>
        <taxon>Agaricomycetidae</taxon>
        <taxon>Agaricales</taxon>
        <taxon>Agaricineae</taxon>
        <taxon>Nidulariaceae</taxon>
        <taxon>Crucibulum</taxon>
    </lineage>
</organism>
<sequence length="558" mass="64004">MSRFVNLKSSAAGRPLSLFSAARKSSRSTKSPKRIAKSMEGCRLPPDLLLEIAWHMEKPRHVLDFCLTSKASYKYLLPALFSVLEIQTVEKCQEQLNFLLRRPCISRHVRKLILRPSHLCVASENILHAENEIIRTVELLAPNLTCLNTFIWDGHERPDDSIWTTLRNSCTKLRYVGTGVGARGIETDSQLFNFSNLKGFIFHNKWRERKFLNLSEILESEPLPSKLWDMLLNRCPDLEELSLGSVGSSMNMKILDIRPLTQGRWPSLQKLSLGHTLMLGEDEELTVEKNSEFSEFLCAHSTLKKLRLPYPVHYPRLDLANSQIQLESYSGSLSSVIGLLPQCQNLKELVLCADEHAAWYVPYIRHILRLLPTVTTLAVWLDLSFRFDVENSVTGEQIKQESDHMVIIRSILAECPQLEHFKVLCSTKRKYGFSMNELSRALVNAPRGLKTLEITKVHTAVVEENMVNVAARTFHQLPDLEKLVLRYAMKPWSIRKPMILRQSGTYETILRENSGHVKLFRVDEIGAGLFTCFNRHYTHSLRPLHRQVTQTVSKLRLL</sequence>
<dbReference type="EMBL" id="ML213591">
    <property type="protein sequence ID" value="TFK43737.1"/>
    <property type="molecule type" value="Genomic_DNA"/>
</dbReference>
<reference evidence="1 2" key="1">
    <citation type="journal article" date="2019" name="Nat. Ecol. Evol.">
        <title>Megaphylogeny resolves global patterns of mushroom evolution.</title>
        <authorList>
            <person name="Varga T."/>
            <person name="Krizsan K."/>
            <person name="Foldi C."/>
            <person name="Dima B."/>
            <person name="Sanchez-Garcia M."/>
            <person name="Sanchez-Ramirez S."/>
            <person name="Szollosi G.J."/>
            <person name="Szarkandi J.G."/>
            <person name="Papp V."/>
            <person name="Albert L."/>
            <person name="Andreopoulos W."/>
            <person name="Angelini C."/>
            <person name="Antonin V."/>
            <person name="Barry K.W."/>
            <person name="Bougher N.L."/>
            <person name="Buchanan P."/>
            <person name="Buyck B."/>
            <person name="Bense V."/>
            <person name="Catcheside P."/>
            <person name="Chovatia M."/>
            <person name="Cooper J."/>
            <person name="Damon W."/>
            <person name="Desjardin D."/>
            <person name="Finy P."/>
            <person name="Geml J."/>
            <person name="Haridas S."/>
            <person name="Hughes K."/>
            <person name="Justo A."/>
            <person name="Karasinski D."/>
            <person name="Kautmanova I."/>
            <person name="Kiss B."/>
            <person name="Kocsube S."/>
            <person name="Kotiranta H."/>
            <person name="LaButti K.M."/>
            <person name="Lechner B.E."/>
            <person name="Liimatainen K."/>
            <person name="Lipzen A."/>
            <person name="Lukacs Z."/>
            <person name="Mihaltcheva S."/>
            <person name="Morgado L.N."/>
            <person name="Niskanen T."/>
            <person name="Noordeloos M.E."/>
            <person name="Ohm R.A."/>
            <person name="Ortiz-Santana B."/>
            <person name="Ovrebo C."/>
            <person name="Racz N."/>
            <person name="Riley R."/>
            <person name="Savchenko A."/>
            <person name="Shiryaev A."/>
            <person name="Soop K."/>
            <person name="Spirin V."/>
            <person name="Szebenyi C."/>
            <person name="Tomsovsky M."/>
            <person name="Tulloss R.E."/>
            <person name="Uehling J."/>
            <person name="Grigoriev I.V."/>
            <person name="Vagvolgyi C."/>
            <person name="Papp T."/>
            <person name="Martin F.M."/>
            <person name="Miettinen O."/>
            <person name="Hibbett D.S."/>
            <person name="Nagy L.G."/>
        </authorList>
    </citation>
    <scope>NUCLEOTIDE SEQUENCE [LARGE SCALE GENOMIC DNA]</scope>
    <source>
        <strain evidence="1 2">CBS 166.37</strain>
    </source>
</reference>
<evidence type="ECO:0000313" key="2">
    <source>
        <dbReference type="Proteomes" id="UP000308652"/>
    </source>
</evidence>
<proteinExistence type="predicted"/>
<dbReference type="Gene3D" id="3.80.10.10">
    <property type="entry name" value="Ribonuclease Inhibitor"/>
    <property type="match status" value="1"/>
</dbReference>
<keyword evidence="2" id="KW-1185">Reference proteome</keyword>
<dbReference type="SUPFAM" id="SSF52047">
    <property type="entry name" value="RNI-like"/>
    <property type="match status" value="1"/>
</dbReference>
<dbReference type="Proteomes" id="UP000308652">
    <property type="component" value="Unassembled WGS sequence"/>
</dbReference>